<reference evidence="2" key="1">
    <citation type="submission" date="2022-12" db="EMBL/GenBank/DDBJ databases">
        <title>Draft genome assemblies for two species of Escallonia (Escalloniales).</title>
        <authorList>
            <person name="Chanderbali A."/>
            <person name="Dervinis C."/>
            <person name="Anghel I."/>
            <person name="Soltis D."/>
            <person name="Soltis P."/>
            <person name="Zapata F."/>
        </authorList>
    </citation>
    <scope>NUCLEOTIDE SEQUENCE</scope>
    <source>
        <strain evidence="2">UCBG64.0493</strain>
        <tissue evidence="2">Leaf</tissue>
    </source>
</reference>
<protein>
    <submittedName>
        <fullName evidence="2">Uncharacterized protein</fullName>
    </submittedName>
</protein>
<evidence type="ECO:0000313" key="2">
    <source>
        <dbReference type="EMBL" id="KAK3009921.1"/>
    </source>
</evidence>
<keyword evidence="3" id="KW-1185">Reference proteome</keyword>
<feature type="compositionally biased region" description="Polar residues" evidence="1">
    <location>
        <begin position="1"/>
        <end position="10"/>
    </location>
</feature>
<evidence type="ECO:0000256" key="1">
    <source>
        <dbReference type="SAM" id="MobiDB-lite"/>
    </source>
</evidence>
<evidence type="ECO:0000313" key="3">
    <source>
        <dbReference type="Proteomes" id="UP001188597"/>
    </source>
</evidence>
<feature type="compositionally biased region" description="Basic and acidic residues" evidence="1">
    <location>
        <begin position="12"/>
        <end position="21"/>
    </location>
</feature>
<name>A0AA88VJ35_9ASTE</name>
<proteinExistence type="predicted"/>
<feature type="region of interest" description="Disordered" evidence="1">
    <location>
        <begin position="92"/>
        <end position="128"/>
    </location>
</feature>
<comment type="caution">
    <text evidence="2">The sequence shown here is derived from an EMBL/GenBank/DDBJ whole genome shotgun (WGS) entry which is preliminary data.</text>
</comment>
<organism evidence="2 3">
    <name type="scientific">Escallonia herrerae</name>
    <dbReference type="NCBI Taxonomy" id="1293975"/>
    <lineage>
        <taxon>Eukaryota</taxon>
        <taxon>Viridiplantae</taxon>
        <taxon>Streptophyta</taxon>
        <taxon>Embryophyta</taxon>
        <taxon>Tracheophyta</taxon>
        <taxon>Spermatophyta</taxon>
        <taxon>Magnoliopsida</taxon>
        <taxon>eudicotyledons</taxon>
        <taxon>Gunneridae</taxon>
        <taxon>Pentapetalae</taxon>
        <taxon>asterids</taxon>
        <taxon>campanulids</taxon>
        <taxon>Escalloniales</taxon>
        <taxon>Escalloniaceae</taxon>
        <taxon>Escallonia</taxon>
    </lineage>
</organism>
<feature type="compositionally biased region" description="Polar residues" evidence="1">
    <location>
        <begin position="99"/>
        <end position="109"/>
    </location>
</feature>
<dbReference type="Proteomes" id="UP001188597">
    <property type="component" value="Unassembled WGS sequence"/>
</dbReference>
<accession>A0AA88VJ35</accession>
<dbReference type="AlphaFoldDB" id="A0AA88VJ35"/>
<gene>
    <name evidence="2" type="ORF">RJ639_011491</name>
</gene>
<feature type="region of interest" description="Disordered" evidence="1">
    <location>
        <begin position="1"/>
        <end position="33"/>
    </location>
</feature>
<dbReference type="EMBL" id="JAVXUP010001595">
    <property type="protein sequence ID" value="KAK3009921.1"/>
    <property type="molecule type" value="Genomic_DNA"/>
</dbReference>
<sequence>MDICRNQNAQKRGREEPKFVKGDVGNSAKKRRVQLDGKRALEHIVSPTNNHPKRLHVKDVRRLVRAKPLCVNEASCVNDQIVVGVARGGIPAPRKQKQVKNGTRQNKVTRPTKRKQLKDSDKLAPRKQKQVKNDYINEILNLEGPNKTCMYCHAVVWYQERCFVLQENGSNKQIMNMFVFDCSSVVHLMAV</sequence>